<keyword evidence="3" id="KW-1185">Reference proteome</keyword>
<gene>
    <name evidence="2" type="ORF">EYF80_006530</name>
</gene>
<comment type="caution">
    <text evidence="2">The sequence shown here is derived from an EMBL/GenBank/DDBJ whole genome shotgun (WGS) entry which is preliminary data.</text>
</comment>
<feature type="compositionally biased region" description="Polar residues" evidence="1">
    <location>
        <begin position="1"/>
        <end position="37"/>
    </location>
</feature>
<evidence type="ECO:0000256" key="1">
    <source>
        <dbReference type="SAM" id="MobiDB-lite"/>
    </source>
</evidence>
<evidence type="ECO:0000313" key="3">
    <source>
        <dbReference type="Proteomes" id="UP000314294"/>
    </source>
</evidence>
<evidence type="ECO:0000313" key="2">
    <source>
        <dbReference type="EMBL" id="TNN83197.1"/>
    </source>
</evidence>
<accession>A0A4Z2IZL7</accession>
<dbReference type="Proteomes" id="UP000314294">
    <property type="component" value="Unassembled WGS sequence"/>
</dbReference>
<organism evidence="2 3">
    <name type="scientific">Liparis tanakae</name>
    <name type="common">Tanaka's snailfish</name>
    <dbReference type="NCBI Taxonomy" id="230148"/>
    <lineage>
        <taxon>Eukaryota</taxon>
        <taxon>Metazoa</taxon>
        <taxon>Chordata</taxon>
        <taxon>Craniata</taxon>
        <taxon>Vertebrata</taxon>
        <taxon>Euteleostomi</taxon>
        <taxon>Actinopterygii</taxon>
        <taxon>Neopterygii</taxon>
        <taxon>Teleostei</taxon>
        <taxon>Neoteleostei</taxon>
        <taxon>Acanthomorphata</taxon>
        <taxon>Eupercaria</taxon>
        <taxon>Perciformes</taxon>
        <taxon>Cottioidei</taxon>
        <taxon>Cottales</taxon>
        <taxon>Liparidae</taxon>
        <taxon>Liparis</taxon>
    </lineage>
</organism>
<proteinExistence type="predicted"/>
<name>A0A4Z2IZL7_9TELE</name>
<feature type="region of interest" description="Disordered" evidence="1">
    <location>
        <begin position="1"/>
        <end position="74"/>
    </location>
</feature>
<sequence>MTDAQQSTLFSPLNTTQVQCKMNGNSKAAGPKTQTMSPVKLRGAGENGASRGFTKSPLCGAPVTNEDGEDAEPFAGGEVWDGYLGREAGMHRLRARKGRKKPLRSARTLLENCLANPTGQQPAKNAFADLTPLSSLAL</sequence>
<dbReference type="AlphaFoldDB" id="A0A4Z2IZL7"/>
<dbReference type="EMBL" id="SRLO01000034">
    <property type="protein sequence ID" value="TNN83197.1"/>
    <property type="molecule type" value="Genomic_DNA"/>
</dbReference>
<reference evidence="2 3" key="1">
    <citation type="submission" date="2019-03" db="EMBL/GenBank/DDBJ databases">
        <title>First draft genome of Liparis tanakae, snailfish: a comprehensive survey of snailfish specific genes.</title>
        <authorList>
            <person name="Kim W."/>
            <person name="Song I."/>
            <person name="Jeong J.-H."/>
            <person name="Kim D."/>
            <person name="Kim S."/>
            <person name="Ryu S."/>
            <person name="Song J.Y."/>
            <person name="Lee S.K."/>
        </authorList>
    </citation>
    <scope>NUCLEOTIDE SEQUENCE [LARGE SCALE GENOMIC DNA]</scope>
    <source>
        <tissue evidence="2">Muscle</tissue>
    </source>
</reference>
<protein>
    <submittedName>
        <fullName evidence="2">Uncharacterized protein</fullName>
    </submittedName>
</protein>